<evidence type="ECO:0000313" key="6">
    <source>
        <dbReference type="EMBL" id="KFM77328.1"/>
    </source>
</evidence>
<evidence type="ECO:0000256" key="1">
    <source>
        <dbReference type="ARBA" id="ARBA00004123"/>
    </source>
</evidence>
<evidence type="ECO:0000256" key="2">
    <source>
        <dbReference type="ARBA" id="ARBA00008018"/>
    </source>
</evidence>
<dbReference type="PANTHER" id="PTHR13516:SF4">
    <property type="entry name" value="FI09323P"/>
    <property type="match status" value="1"/>
</dbReference>
<evidence type="ECO:0000313" key="7">
    <source>
        <dbReference type="Proteomes" id="UP000054359"/>
    </source>
</evidence>
<dbReference type="InterPro" id="IPR051958">
    <property type="entry name" value="Alba-like_NAB"/>
</dbReference>
<keyword evidence="3" id="KW-0539">Nucleus</keyword>
<dbReference type="InterPro" id="IPR036882">
    <property type="entry name" value="Alba-like_dom_sf"/>
</dbReference>
<feature type="region of interest" description="Disordered" evidence="4">
    <location>
        <begin position="162"/>
        <end position="181"/>
    </location>
</feature>
<feature type="domain" description="DNA/RNA-binding protein Alba-like" evidence="5">
    <location>
        <begin position="36"/>
        <end position="104"/>
    </location>
</feature>
<dbReference type="Proteomes" id="UP000054359">
    <property type="component" value="Unassembled WGS sequence"/>
</dbReference>
<feature type="non-terminal residue" evidence="6">
    <location>
        <position position="181"/>
    </location>
</feature>
<dbReference type="GO" id="GO:0003723">
    <property type="term" value="F:RNA binding"/>
    <property type="evidence" value="ECO:0007669"/>
    <property type="project" value="TreeGrafter"/>
</dbReference>
<keyword evidence="7" id="KW-1185">Reference proteome</keyword>
<evidence type="ECO:0000256" key="4">
    <source>
        <dbReference type="SAM" id="MobiDB-lite"/>
    </source>
</evidence>
<sequence length="181" mass="20811">MAMKSVLTEYYNKGEMKVMDKDPKEQFRDLPDNTIIVKVKRGSKIRNIMGFVEKSFKIFLFPQEETNTHMIFTGCGDAIEKTITCAEISKTKFKGLHQVTKLSSLRVEEYWDPTKPDLDRLQVIREIPMIAILLSKNILDANELGYQGPEGYKNAKKVMKRKKTQHGLSHSSEKLVKDIAE</sequence>
<dbReference type="Pfam" id="PF01918">
    <property type="entry name" value="Alba"/>
    <property type="match status" value="1"/>
</dbReference>
<proteinExistence type="inferred from homology"/>
<dbReference type="STRING" id="407821.A0A087UIY9"/>
<dbReference type="GO" id="GO:0001682">
    <property type="term" value="P:tRNA 5'-leader removal"/>
    <property type="evidence" value="ECO:0007669"/>
    <property type="project" value="TreeGrafter"/>
</dbReference>
<dbReference type="OMA" id="RNLPVIW"/>
<dbReference type="SUPFAM" id="SSF82704">
    <property type="entry name" value="AlbA-like"/>
    <property type="match status" value="1"/>
</dbReference>
<organism evidence="6 7">
    <name type="scientific">Stegodyphus mimosarum</name>
    <name type="common">African social velvet spider</name>
    <dbReference type="NCBI Taxonomy" id="407821"/>
    <lineage>
        <taxon>Eukaryota</taxon>
        <taxon>Metazoa</taxon>
        <taxon>Ecdysozoa</taxon>
        <taxon>Arthropoda</taxon>
        <taxon>Chelicerata</taxon>
        <taxon>Arachnida</taxon>
        <taxon>Araneae</taxon>
        <taxon>Araneomorphae</taxon>
        <taxon>Entelegynae</taxon>
        <taxon>Eresoidea</taxon>
        <taxon>Eresidae</taxon>
        <taxon>Stegodyphus</taxon>
    </lineage>
</organism>
<name>A0A087UIY9_STEMI</name>
<reference evidence="6 7" key="1">
    <citation type="submission" date="2013-11" db="EMBL/GenBank/DDBJ databases">
        <title>Genome sequencing of Stegodyphus mimosarum.</title>
        <authorList>
            <person name="Bechsgaard J."/>
        </authorList>
    </citation>
    <scope>NUCLEOTIDE SEQUENCE [LARGE SCALE GENOMIC DNA]</scope>
</reference>
<comment type="similarity">
    <text evidence="2">Belongs to the histone-like Alba family.</text>
</comment>
<gene>
    <name evidence="6" type="ORF">X975_24825</name>
</gene>
<protein>
    <recommendedName>
        <fullName evidence="5">DNA/RNA-binding protein Alba-like domain-containing protein</fullName>
    </recommendedName>
</protein>
<dbReference type="PANTHER" id="PTHR13516">
    <property type="entry name" value="RIBONUCLEASE P SUBUNIT P25"/>
    <property type="match status" value="1"/>
</dbReference>
<evidence type="ECO:0000259" key="5">
    <source>
        <dbReference type="Pfam" id="PF01918"/>
    </source>
</evidence>
<dbReference type="GO" id="GO:0005634">
    <property type="term" value="C:nucleus"/>
    <property type="evidence" value="ECO:0007669"/>
    <property type="project" value="UniProtKB-SubCell"/>
</dbReference>
<dbReference type="Gene3D" id="3.30.110.20">
    <property type="entry name" value="Alba-like domain"/>
    <property type="match status" value="1"/>
</dbReference>
<dbReference type="InterPro" id="IPR002775">
    <property type="entry name" value="DNA/RNA-bd_Alba-like"/>
</dbReference>
<comment type="subcellular location">
    <subcellularLocation>
        <location evidence="1">Nucleus</location>
    </subcellularLocation>
</comment>
<dbReference type="AlphaFoldDB" id="A0A087UIY9"/>
<dbReference type="GO" id="GO:0000172">
    <property type="term" value="C:ribonuclease MRP complex"/>
    <property type="evidence" value="ECO:0007669"/>
    <property type="project" value="TreeGrafter"/>
</dbReference>
<feature type="compositionally biased region" description="Basic and acidic residues" evidence="4">
    <location>
        <begin position="171"/>
        <end position="181"/>
    </location>
</feature>
<dbReference type="EMBL" id="KK120005">
    <property type="protein sequence ID" value="KFM77328.1"/>
    <property type="molecule type" value="Genomic_DNA"/>
</dbReference>
<dbReference type="OrthoDB" id="424402at2759"/>
<accession>A0A087UIY9</accession>
<evidence type="ECO:0000256" key="3">
    <source>
        <dbReference type="ARBA" id="ARBA00023242"/>
    </source>
</evidence>